<dbReference type="InterPro" id="IPR036850">
    <property type="entry name" value="NDK-like_dom_sf"/>
</dbReference>
<dbReference type="Pfam" id="PF00334">
    <property type="entry name" value="NDK"/>
    <property type="match status" value="1"/>
</dbReference>
<dbReference type="InterPro" id="IPR034907">
    <property type="entry name" value="NDK-like_dom"/>
</dbReference>
<evidence type="ECO:0000256" key="8">
    <source>
        <dbReference type="PROSITE-ProRule" id="PRU00706"/>
    </source>
</evidence>
<evidence type="ECO:0000259" key="9">
    <source>
        <dbReference type="SMART" id="SM00562"/>
    </source>
</evidence>
<evidence type="ECO:0000313" key="11">
    <source>
        <dbReference type="Proteomes" id="UP000737018"/>
    </source>
</evidence>
<evidence type="ECO:0000256" key="5">
    <source>
        <dbReference type="ARBA" id="ARBA00012966"/>
    </source>
</evidence>
<dbReference type="Proteomes" id="UP000737018">
    <property type="component" value="Unassembled WGS sequence"/>
</dbReference>
<protein>
    <recommendedName>
        <fullName evidence="5">nucleoside-diphosphate kinase</fullName>
        <ecNumber evidence="5">2.7.4.6</ecNumber>
    </recommendedName>
</protein>
<comment type="cofactor">
    <cofactor evidence="3">
        <name>Mg(2+)</name>
        <dbReference type="ChEBI" id="CHEBI:18420"/>
    </cofactor>
</comment>
<keyword evidence="7" id="KW-0418">Kinase</keyword>
<dbReference type="EC" id="2.7.4.6" evidence="5"/>
<dbReference type="OrthoDB" id="2162449at2759"/>
<evidence type="ECO:0000256" key="7">
    <source>
        <dbReference type="ARBA" id="ARBA00022777"/>
    </source>
</evidence>
<evidence type="ECO:0000256" key="1">
    <source>
        <dbReference type="ARBA" id="ARBA00000082"/>
    </source>
</evidence>
<comment type="caution">
    <text evidence="8">Lacks conserved residue(s) required for the propagation of feature annotation.</text>
</comment>
<evidence type="ECO:0000256" key="6">
    <source>
        <dbReference type="ARBA" id="ARBA00022679"/>
    </source>
</evidence>
<keyword evidence="11" id="KW-1185">Reference proteome</keyword>
<dbReference type="PANTHER" id="PTHR11349">
    <property type="entry name" value="NUCLEOSIDE DIPHOSPHATE KINASE"/>
    <property type="match status" value="1"/>
</dbReference>
<dbReference type="GO" id="GO:0004550">
    <property type="term" value="F:nucleoside diphosphate kinase activity"/>
    <property type="evidence" value="ECO:0007669"/>
    <property type="project" value="UniProtKB-EC"/>
</dbReference>
<keyword evidence="6" id="KW-0808">Transferase</keyword>
<dbReference type="Gene3D" id="3.30.70.141">
    <property type="entry name" value="Nucleoside diphosphate kinase-like domain"/>
    <property type="match status" value="1"/>
</dbReference>
<feature type="domain" description="Nucleoside diphosphate kinase-like" evidence="9">
    <location>
        <begin position="102"/>
        <end position="165"/>
    </location>
</feature>
<comment type="catalytic activity">
    <reaction evidence="1">
        <text>a 2'-deoxyribonucleoside 5'-diphosphate + ATP = a 2'-deoxyribonucleoside 5'-triphosphate + ADP</text>
        <dbReference type="Rhea" id="RHEA:44640"/>
        <dbReference type="ChEBI" id="CHEBI:30616"/>
        <dbReference type="ChEBI" id="CHEBI:61560"/>
        <dbReference type="ChEBI" id="CHEBI:73316"/>
        <dbReference type="ChEBI" id="CHEBI:456216"/>
        <dbReference type="EC" id="2.7.4.6"/>
    </reaction>
</comment>
<organism evidence="10 11">
    <name type="scientific">Castanea mollissima</name>
    <name type="common">Chinese chestnut</name>
    <dbReference type="NCBI Taxonomy" id="60419"/>
    <lineage>
        <taxon>Eukaryota</taxon>
        <taxon>Viridiplantae</taxon>
        <taxon>Streptophyta</taxon>
        <taxon>Embryophyta</taxon>
        <taxon>Tracheophyta</taxon>
        <taxon>Spermatophyta</taxon>
        <taxon>Magnoliopsida</taxon>
        <taxon>eudicotyledons</taxon>
        <taxon>Gunneridae</taxon>
        <taxon>Pentapetalae</taxon>
        <taxon>rosids</taxon>
        <taxon>fabids</taxon>
        <taxon>Fagales</taxon>
        <taxon>Fagaceae</taxon>
        <taxon>Castanea</taxon>
    </lineage>
</organism>
<comment type="caution">
    <text evidence="10">The sequence shown here is derived from an EMBL/GenBank/DDBJ whole genome shotgun (WGS) entry which is preliminary data.</text>
</comment>
<gene>
    <name evidence="10" type="ORF">CMV_025922</name>
</gene>
<comment type="similarity">
    <text evidence="4 8">Belongs to the NDK family.</text>
</comment>
<dbReference type="AlphaFoldDB" id="A0A8J4V4H5"/>
<evidence type="ECO:0000256" key="2">
    <source>
        <dbReference type="ARBA" id="ARBA00000937"/>
    </source>
</evidence>
<evidence type="ECO:0000313" key="10">
    <source>
        <dbReference type="EMBL" id="KAF3948028.1"/>
    </source>
</evidence>
<feature type="non-terminal residue" evidence="10">
    <location>
        <position position="177"/>
    </location>
</feature>
<dbReference type="SUPFAM" id="SSF54919">
    <property type="entry name" value="Nucleoside diphosphate kinase, NDK"/>
    <property type="match status" value="1"/>
</dbReference>
<dbReference type="PROSITE" id="PS51374">
    <property type="entry name" value="NDPK_LIKE"/>
    <property type="match status" value="1"/>
</dbReference>
<accession>A0A8J4V4H5</accession>
<dbReference type="EMBL" id="JRKL02007173">
    <property type="protein sequence ID" value="KAF3948028.1"/>
    <property type="molecule type" value="Genomic_DNA"/>
</dbReference>
<evidence type="ECO:0000256" key="4">
    <source>
        <dbReference type="ARBA" id="ARBA00008142"/>
    </source>
</evidence>
<reference evidence="10" key="1">
    <citation type="submission" date="2020-03" db="EMBL/GenBank/DDBJ databases">
        <title>Castanea mollissima Vanexum genome sequencing.</title>
        <authorList>
            <person name="Staton M."/>
        </authorList>
    </citation>
    <scope>NUCLEOTIDE SEQUENCE</scope>
    <source>
        <tissue evidence="10">Leaf</tissue>
    </source>
</reference>
<evidence type="ECO:0000256" key="3">
    <source>
        <dbReference type="ARBA" id="ARBA00001946"/>
    </source>
</evidence>
<proteinExistence type="inferred from homology"/>
<name>A0A8J4V4H5_9ROSI</name>
<dbReference type="SMART" id="SM00562">
    <property type="entry name" value="NDK"/>
    <property type="match status" value="1"/>
</dbReference>
<comment type="catalytic activity">
    <reaction evidence="2">
        <text>a ribonucleoside 5'-diphosphate + ATP = a ribonucleoside 5'-triphosphate + ADP</text>
        <dbReference type="Rhea" id="RHEA:18113"/>
        <dbReference type="ChEBI" id="CHEBI:30616"/>
        <dbReference type="ChEBI" id="CHEBI:57930"/>
        <dbReference type="ChEBI" id="CHEBI:61557"/>
        <dbReference type="ChEBI" id="CHEBI:456216"/>
        <dbReference type="EC" id="2.7.4.6"/>
    </reaction>
</comment>
<sequence>TATDCHHLPSTLTRSFKADYILFPVRVFHGMLFRMFCEGIREIPWKICYNSRLRRKNSMMMVTKAKKPSSSGGGGNSEDGFGEDEGLARIIDETMQVILEQVEETYIMVKLDVVQHGLVGEIISRFEKKGFKLIGLKLFECPKELAEDVHVVQQSPTLQKSSAASHQLSCLYVLSRR</sequence>